<dbReference type="HOGENOM" id="CLU_1799088_0_0_1"/>
<dbReference type="Gramene" id="scaffold_800867.1">
    <property type="protein sequence ID" value="scaffold_800867.1"/>
    <property type="gene ID" value="scaffold_800867.1"/>
</dbReference>
<dbReference type="eggNOG" id="KOG4197">
    <property type="taxonomic scope" value="Eukaryota"/>
</dbReference>
<evidence type="ECO:0000313" key="1">
    <source>
        <dbReference type="EMBL" id="EFH40007.1"/>
    </source>
</evidence>
<sequence>MLLGCCIKSTSRTFTCVISCGNAPAFHTGIQVHGFVIKSGFLHEEYASTSVITEDSRIRCLMRRLMRIILCGFHCGFLQKRRKLFDCMSSGPNHIDRKIPHYTCMIDILGRYRELKEAVELNMVVKPNELVWLALRSACRLHYD</sequence>
<dbReference type="EMBL" id="GL348720">
    <property type="protein sequence ID" value="EFH40007.1"/>
    <property type="molecule type" value="Genomic_DNA"/>
</dbReference>
<dbReference type="PANTHER" id="PTHR47926">
    <property type="entry name" value="PENTATRICOPEPTIDE REPEAT-CONTAINING PROTEIN"/>
    <property type="match status" value="1"/>
</dbReference>
<name>D7MRH6_ARALL</name>
<dbReference type="Gene3D" id="1.25.40.10">
    <property type="entry name" value="Tetratricopeptide repeat domain"/>
    <property type="match status" value="1"/>
</dbReference>
<keyword evidence="2" id="KW-1185">Reference proteome</keyword>
<gene>
    <name evidence="1" type="ORF">ARALYDRAFT_917467</name>
</gene>
<dbReference type="STRING" id="81972.D7MRH6"/>
<evidence type="ECO:0000313" key="2">
    <source>
        <dbReference type="Proteomes" id="UP000008694"/>
    </source>
</evidence>
<dbReference type="InterPro" id="IPR011990">
    <property type="entry name" value="TPR-like_helical_dom_sf"/>
</dbReference>
<protein>
    <submittedName>
        <fullName evidence="1">Uncharacterized protein</fullName>
    </submittedName>
</protein>
<organism evidence="2">
    <name type="scientific">Arabidopsis lyrata subsp. lyrata</name>
    <name type="common">Lyre-leaved rock-cress</name>
    <dbReference type="NCBI Taxonomy" id="81972"/>
    <lineage>
        <taxon>Eukaryota</taxon>
        <taxon>Viridiplantae</taxon>
        <taxon>Streptophyta</taxon>
        <taxon>Embryophyta</taxon>
        <taxon>Tracheophyta</taxon>
        <taxon>Spermatophyta</taxon>
        <taxon>Magnoliopsida</taxon>
        <taxon>eudicotyledons</taxon>
        <taxon>Gunneridae</taxon>
        <taxon>Pentapetalae</taxon>
        <taxon>rosids</taxon>
        <taxon>malvids</taxon>
        <taxon>Brassicales</taxon>
        <taxon>Brassicaceae</taxon>
        <taxon>Camelineae</taxon>
        <taxon>Arabidopsis</taxon>
    </lineage>
</organism>
<dbReference type="Proteomes" id="UP000008694">
    <property type="component" value="Unassembled WGS sequence"/>
</dbReference>
<dbReference type="GO" id="GO:0009451">
    <property type="term" value="P:RNA modification"/>
    <property type="evidence" value="ECO:0007669"/>
    <property type="project" value="InterPro"/>
</dbReference>
<dbReference type="AlphaFoldDB" id="D7MRH6"/>
<dbReference type="GO" id="GO:0003723">
    <property type="term" value="F:RNA binding"/>
    <property type="evidence" value="ECO:0007669"/>
    <property type="project" value="InterPro"/>
</dbReference>
<dbReference type="InterPro" id="IPR046960">
    <property type="entry name" value="PPR_At4g14850-like_plant"/>
</dbReference>
<reference evidence="2" key="1">
    <citation type="journal article" date="2011" name="Nat. Genet.">
        <title>The Arabidopsis lyrata genome sequence and the basis of rapid genome size change.</title>
        <authorList>
            <person name="Hu T.T."/>
            <person name="Pattyn P."/>
            <person name="Bakker E.G."/>
            <person name="Cao J."/>
            <person name="Cheng J.-F."/>
            <person name="Clark R.M."/>
            <person name="Fahlgren N."/>
            <person name="Fawcett J.A."/>
            <person name="Grimwood J."/>
            <person name="Gundlach H."/>
            <person name="Haberer G."/>
            <person name="Hollister J.D."/>
            <person name="Ossowski S."/>
            <person name="Ottilar R.P."/>
            <person name="Salamov A.A."/>
            <person name="Schneeberger K."/>
            <person name="Spannagl M."/>
            <person name="Wang X."/>
            <person name="Yang L."/>
            <person name="Nasrallah M.E."/>
            <person name="Bergelson J."/>
            <person name="Carrington J.C."/>
            <person name="Gaut B.S."/>
            <person name="Schmutz J."/>
            <person name="Mayer K.F.X."/>
            <person name="Van de Peer Y."/>
            <person name="Grigoriev I.V."/>
            <person name="Nordborg M."/>
            <person name="Weigel D."/>
            <person name="Guo Y.-L."/>
        </authorList>
    </citation>
    <scope>NUCLEOTIDE SEQUENCE [LARGE SCALE GENOMIC DNA]</scope>
    <source>
        <strain evidence="2">cv. MN47</strain>
    </source>
</reference>
<proteinExistence type="predicted"/>
<accession>D7MRH6</accession>